<dbReference type="Pfam" id="PF00753">
    <property type="entry name" value="Lactamase_B"/>
    <property type="match status" value="1"/>
</dbReference>
<name>A0A7W7AEY1_9SPHN</name>
<proteinExistence type="inferred from homology"/>
<dbReference type="GO" id="GO:0016787">
    <property type="term" value="F:hydrolase activity"/>
    <property type="evidence" value="ECO:0007669"/>
    <property type="project" value="UniProtKB-KW"/>
</dbReference>
<dbReference type="Gene3D" id="3.60.15.10">
    <property type="entry name" value="Ribonuclease Z/Hydroxyacylglutathione hydrolase-like"/>
    <property type="match status" value="1"/>
</dbReference>
<evidence type="ECO:0000313" key="7">
    <source>
        <dbReference type="EMBL" id="MBB4615805.1"/>
    </source>
</evidence>
<keyword evidence="8" id="KW-1185">Reference proteome</keyword>
<dbReference type="OrthoDB" id="9773738at2"/>
<dbReference type="AlphaFoldDB" id="A0A7W7AEY1"/>
<dbReference type="SUPFAM" id="SSF56281">
    <property type="entry name" value="Metallo-hydrolase/oxidoreductase"/>
    <property type="match status" value="1"/>
</dbReference>
<reference evidence="7 8" key="1">
    <citation type="submission" date="2020-08" db="EMBL/GenBank/DDBJ databases">
        <title>Genomic Encyclopedia of Type Strains, Phase IV (KMG-IV): sequencing the most valuable type-strain genomes for metagenomic binning, comparative biology and taxonomic classification.</title>
        <authorList>
            <person name="Goeker M."/>
        </authorList>
    </citation>
    <scope>NUCLEOTIDE SEQUENCE [LARGE SCALE GENOMIC DNA]</scope>
    <source>
        <strain evidence="7 8">DSM 17507</strain>
    </source>
</reference>
<gene>
    <name evidence="7" type="ORF">GGR37_004109</name>
</gene>
<dbReference type="Proteomes" id="UP000538566">
    <property type="component" value="Unassembled WGS sequence"/>
</dbReference>
<dbReference type="InterPro" id="IPR001279">
    <property type="entry name" value="Metallo-B-lactamas"/>
</dbReference>
<dbReference type="InterPro" id="IPR036866">
    <property type="entry name" value="RibonucZ/Hydroxyglut_hydro"/>
</dbReference>
<sequence>MKRVGFRWLERGSCRHPEGMTIAGGSLCAVEFPALVGVIKHPTRGLFLFDTGYDPAFIKATKPFPERFYRWTTPVSIGEAERWQVWLKHHQIDEAAIAGTIVSHFHGDHVAGLQHLAHLPVHCAKAGLDALRTKGRIARVRNGLLAELVPHDIDTNARFFEDARPIALPTAFAPFGQGHDILGDGSLLAVELPGHCAGHWGLALETQEGRPVLLAADAVWSGRSIAERLPPPRLTTALLGDTPCYRETLDLLCSAARSNPELAILPSHCASSARAFRGDGDAA</sequence>
<dbReference type="InterPro" id="IPR051013">
    <property type="entry name" value="MBL_superfamily_lactonases"/>
</dbReference>
<organism evidence="7 8">
    <name type="scientific">Novosphingobium taihuense</name>
    <dbReference type="NCBI Taxonomy" id="260085"/>
    <lineage>
        <taxon>Bacteria</taxon>
        <taxon>Pseudomonadati</taxon>
        <taxon>Pseudomonadota</taxon>
        <taxon>Alphaproteobacteria</taxon>
        <taxon>Sphingomonadales</taxon>
        <taxon>Sphingomonadaceae</taxon>
        <taxon>Novosphingobium</taxon>
    </lineage>
</organism>
<evidence type="ECO:0000256" key="5">
    <source>
        <dbReference type="ARBA" id="ARBA00022833"/>
    </source>
</evidence>
<evidence type="ECO:0000256" key="1">
    <source>
        <dbReference type="ARBA" id="ARBA00001947"/>
    </source>
</evidence>
<accession>A0A7W7AEY1</accession>
<dbReference type="CDD" id="cd07730">
    <property type="entry name" value="metallo-hydrolase-like_MBL-fold"/>
    <property type="match status" value="1"/>
</dbReference>
<keyword evidence="4 7" id="KW-0378">Hydrolase</keyword>
<dbReference type="EMBL" id="JACHOA010000013">
    <property type="protein sequence ID" value="MBB4615805.1"/>
    <property type="molecule type" value="Genomic_DNA"/>
</dbReference>
<comment type="cofactor">
    <cofactor evidence="1">
        <name>Zn(2+)</name>
        <dbReference type="ChEBI" id="CHEBI:29105"/>
    </cofactor>
</comment>
<keyword evidence="5" id="KW-0862">Zinc</keyword>
<dbReference type="GO" id="GO:0046872">
    <property type="term" value="F:metal ion binding"/>
    <property type="evidence" value="ECO:0007669"/>
    <property type="project" value="UniProtKB-KW"/>
</dbReference>
<evidence type="ECO:0000256" key="4">
    <source>
        <dbReference type="ARBA" id="ARBA00022801"/>
    </source>
</evidence>
<evidence type="ECO:0000256" key="2">
    <source>
        <dbReference type="ARBA" id="ARBA00007749"/>
    </source>
</evidence>
<feature type="domain" description="Metallo-beta-lactamase" evidence="6">
    <location>
        <begin position="33"/>
        <end position="268"/>
    </location>
</feature>
<evidence type="ECO:0000313" key="8">
    <source>
        <dbReference type="Proteomes" id="UP000538566"/>
    </source>
</evidence>
<evidence type="ECO:0000256" key="3">
    <source>
        <dbReference type="ARBA" id="ARBA00022723"/>
    </source>
</evidence>
<evidence type="ECO:0000259" key="6">
    <source>
        <dbReference type="SMART" id="SM00849"/>
    </source>
</evidence>
<comment type="caution">
    <text evidence="7">The sequence shown here is derived from an EMBL/GenBank/DDBJ whole genome shotgun (WGS) entry which is preliminary data.</text>
</comment>
<comment type="similarity">
    <text evidence="2">Belongs to the metallo-beta-lactamase superfamily.</text>
</comment>
<dbReference type="RefSeq" id="WP_144908060.1">
    <property type="nucleotide sequence ID" value="NZ_JACHOA010000013.1"/>
</dbReference>
<dbReference type="PANTHER" id="PTHR42978:SF2">
    <property type="entry name" value="102 KBASES UNSTABLE REGION: FROM 1 TO 119443"/>
    <property type="match status" value="1"/>
</dbReference>
<dbReference type="SMART" id="SM00849">
    <property type="entry name" value="Lactamase_B"/>
    <property type="match status" value="1"/>
</dbReference>
<dbReference type="PANTHER" id="PTHR42978">
    <property type="entry name" value="QUORUM-QUENCHING LACTONASE YTNP-RELATED-RELATED"/>
    <property type="match status" value="1"/>
</dbReference>
<protein>
    <submittedName>
        <fullName evidence="7">Glyoxylase-like metal-dependent hydrolase (Beta-lactamase superfamily II)</fullName>
    </submittedName>
</protein>
<keyword evidence="3" id="KW-0479">Metal-binding</keyword>